<dbReference type="EMBL" id="JAVRER010000010">
    <property type="protein sequence ID" value="MDT0415600.1"/>
    <property type="molecule type" value="Genomic_DNA"/>
</dbReference>
<dbReference type="SUPFAM" id="SSF55729">
    <property type="entry name" value="Acyl-CoA N-acyltransferases (Nat)"/>
    <property type="match status" value="1"/>
</dbReference>
<dbReference type="PANTHER" id="PTHR43441:SF10">
    <property type="entry name" value="ACETYLTRANSFERASE"/>
    <property type="match status" value="1"/>
</dbReference>
<gene>
    <name evidence="2" type="ORF">RM574_08850</name>
</gene>
<dbReference type="Gene3D" id="3.40.630.30">
    <property type="match status" value="1"/>
</dbReference>
<evidence type="ECO:0000313" key="3">
    <source>
        <dbReference type="Proteomes" id="UP001183607"/>
    </source>
</evidence>
<dbReference type="InterPro" id="IPR016181">
    <property type="entry name" value="Acyl_CoA_acyltransferase"/>
</dbReference>
<evidence type="ECO:0000313" key="2">
    <source>
        <dbReference type="EMBL" id="MDT0415600.1"/>
    </source>
</evidence>
<dbReference type="PROSITE" id="PS51186">
    <property type="entry name" value="GNAT"/>
    <property type="match status" value="1"/>
</dbReference>
<sequence>MGTWTEDVFAETELVSGNLRLRAFDAGDVEDVRLGCSDEETQRWLPLPRPYDAEVARSWCTDLSHHLRTSGEGIQWAITDRESGRLLGATGLNRTDWRGLVSEVGYWVAPWARRRGVAVAATRAVAGWLLGERGFERLELRAATGNHASRAVAERAGFVREGVLRNAGHVHEGRVDTVLYSLIPSDGVVLPKVEARTITD</sequence>
<dbReference type="InterPro" id="IPR000182">
    <property type="entry name" value="GNAT_dom"/>
</dbReference>
<protein>
    <submittedName>
        <fullName evidence="2">GNAT family N-acetyltransferase</fullName>
    </submittedName>
</protein>
<evidence type="ECO:0000259" key="1">
    <source>
        <dbReference type="PROSITE" id="PS51186"/>
    </source>
</evidence>
<dbReference type="RefSeq" id="WP_007829112.1">
    <property type="nucleotide sequence ID" value="NZ_JAVRER010000010.1"/>
</dbReference>
<name>A0ABD5E2C3_9ACTN</name>
<comment type="caution">
    <text evidence="2">The sequence shown here is derived from an EMBL/GenBank/DDBJ whole genome shotgun (WGS) entry which is preliminary data.</text>
</comment>
<reference evidence="3" key="1">
    <citation type="submission" date="2023-07" db="EMBL/GenBank/DDBJ databases">
        <title>30 novel species of actinomycetes from the DSMZ collection.</title>
        <authorList>
            <person name="Nouioui I."/>
        </authorList>
    </citation>
    <scope>NUCLEOTIDE SEQUENCE [LARGE SCALE GENOMIC DNA]</scope>
    <source>
        <strain evidence="3">DSM 41982</strain>
    </source>
</reference>
<organism evidence="2 3">
    <name type="scientific">Streptomyces evansiae</name>
    <dbReference type="NCBI Taxonomy" id="3075535"/>
    <lineage>
        <taxon>Bacteria</taxon>
        <taxon>Bacillati</taxon>
        <taxon>Actinomycetota</taxon>
        <taxon>Actinomycetes</taxon>
        <taxon>Kitasatosporales</taxon>
        <taxon>Streptomycetaceae</taxon>
        <taxon>Streptomyces</taxon>
    </lineage>
</organism>
<dbReference type="Proteomes" id="UP001183607">
    <property type="component" value="Unassembled WGS sequence"/>
</dbReference>
<accession>A0ABD5E2C3</accession>
<feature type="domain" description="N-acetyltransferase" evidence="1">
    <location>
        <begin position="19"/>
        <end position="184"/>
    </location>
</feature>
<dbReference type="PANTHER" id="PTHR43441">
    <property type="entry name" value="RIBOSOMAL-PROTEIN-SERINE ACETYLTRANSFERASE"/>
    <property type="match status" value="1"/>
</dbReference>
<dbReference type="InterPro" id="IPR051908">
    <property type="entry name" value="Ribosomal_N-acetyltransferase"/>
</dbReference>
<dbReference type="AlphaFoldDB" id="A0ABD5E2C3"/>
<dbReference type="Pfam" id="PF13302">
    <property type="entry name" value="Acetyltransf_3"/>
    <property type="match status" value="1"/>
</dbReference>
<proteinExistence type="predicted"/>